<dbReference type="FunFam" id="3.30.1370.10:FF:000028">
    <property type="entry name" value="protein quaking isoform X2"/>
    <property type="match status" value="1"/>
</dbReference>
<proteinExistence type="predicted"/>
<evidence type="ECO:0000313" key="7">
    <source>
        <dbReference type="RefSeq" id="XP_013408008.1"/>
    </source>
</evidence>
<dbReference type="FunCoup" id="A0A1S3JCF3">
    <property type="interactions" value="1548"/>
</dbReference>
<dbReference type="Pfam" id="PF22675">
    <property type="entry name" value="KH-I_KHDC4-BBP"/>
    <property type="match status" value="1"/>
</dbReference>
<dbReference type="InterPro" id="IPR004087">
    <property type="entry name" value="KH_dom"/>
</dbReference>
<dbReference type="SMART" id="SM00322">
    <property type="entry name" value="KH"/>
    <property type="match status" value="1"/>
</dbReference>
<protein>
    <submittedName>
        <fullName evidence="7">Protein quaking isoform X1</fullName>
    </submittedName>
</protein>
<dbReference type="PANTHER" id="PTHR11208:SF125">
    <property type="entry name" value="KH DOMAIN-CONTAINING RNA-BINDING PROTEIN QKI"/>
    <property type="match status" value="1"/>
</dbReference>
<keyword evidence="1" id="KW-0217">Developmental protein</keyword>
<feature type="domain" description="K Homology" evidence="5">
    <location>
        <begin position="83"/>
        <end position="183"/>
    </location>
</feature>
<dbReference type="SUPFAM" id="SSF54791">
    <property type="entry name" value="Eukaryotic type KH-domain (KH-domain type I)"/>
    <property type="match status" value="1"/>
</dbReference>
<dbReference type="GO" id="GO:0048024">
    <property type="term" value="P:regulation of mRNA splicing, via spliceosome"/>
    <property type="evidence" value="ECO:0007669"/>
    <property type="project" value="TreeGrafter"/>
</dbReference>
<dbReference type="PANTHER" id="PTHR11208">
    <property type="entry name" value="RNA-BINDING PROTEIN RELATED"/>
    <property type="match status" value="1"/>
</dbReference>
<evidence type="ECO:0000256" key="1">
    <source>
        <dbReference type="ARBA" id="ARBA00022473"/>
    </source>
</evidence>
<dbReference type="InterPro" id="IPR032377">
    <property type="entry name" value="STAR_dimer"/>
</dbReference>
<dbReference type="STRING" id="7574.A0A1S3JCF3"/>
<dbReference type="GeneID" id="106171993"/>
<dbReference type="InterPro" id="IPR036612">
    <property type="entry name" value="KH_dom_type_1_sf"/>
</dbReference>
<feature type="region of interest" description="Disordered" evidence="4">
    <location>
        <begin position="207"/>
        <end position="233"/>
    </location>
</feature>
<accession>A0A1S3JCF3</accession>
<organism evidence="6 7">
    <name type="scientific">Lingula anatina</name>
    <name type="common">Brachiopod</name>
    <name type="synonym">Lingula unguis</name>
    <dbReference type="NCBI Taxonomy" id="7574"/>
    <lineage>
        <taxon>Eukaryota</taxon>
        <taxon>Metazoa</taxon>
        <taxon>Spiralia</taxon>
        <taxon>Lophotrochozoa</taxon>
        <taxon>Brachiopoda</taxon>
        <taxon>Linguliformea</taxon>
        <taxon>Lingulata</taxon>
        <taxon>Lingulida</taxon>
        <taxon>Linguloidea</taxon>
        <taxon>Lingulidae</taxon>
        <taxon>Lingula</taxon>
    </lineage>
</organism>
<dbReference type="FunFam" id="1.20.5.4010:FF:000002">
    <property type="entry name" value="Held out wings, isoform D"/>
    <property type="match status" value="1"/>
</dbReference>
<name>A0A1S3JCF3_LINAN</name>
<evidence type="ECO:0000256" key="4">
    <source>
        <dbReference type="SAM" id="MobiDB-lite"/>
    </source>
</evidence>
<evidence type="ECO:0000256" key="3">
    <source>
        <dbReference type="PROSITE-ProRule" id="PRU00117"/>
    </source>
</evidence>
<reference evidence="7" key="1">
    <citation type="submission" date="2025-08" db="UniProtKB">
        <authorList>
            <consortium name="RefSeq"/>
        </authorList>
    </citation>
    <scope>IDENTIFICATION</scope>
    <source>
        <tissue evidence="7">Gonads</tissue>
    </source>
</reference>
<gene>
    <name evidence="7" type="primary">LOC106171993</name>
</gene>
<evidence type="ECO:0000313" key="6">
    <source>
        <dbReference type="Proteomes" id="UP000085678"/>
    </source>
</evidence>
<keyword evidence="2 3" id="KW-0694">RNA-binding</keyword>
<dbReference type="InterPro" id="IPR055256">
    <property type="entry name" value="KH_1_KHDC4/BBP-like"/>
</dbReference>
<dbReference type="GO" id="GO:0003729">
    <property type="term" value="F:mRNA binding"/>
    <property type="evidence" value="ECO:0007669"/>
    <property type="project" value="TreeGrafter"/>
</dbReference>
<dbReference type="GO" id="GO:0005634">
    <property type="term" value="C:nucleus"/>
    <property type="evidence" value="ECO:0007669"/>
    <property type="project" value="TreeGrafter"/>
</dbReference>
<dbReference type="Gene3D" id="1.20.5.4010">
    <property type="match status" value="1"/>
</dbReference>
<dbReference type="InParanoid" id="A0A1S3JCF3"/>
<dbReference type="KEGG" id="lak:106171993"/>
<dbReference type="AlphaFoldDB" id="A0A1S3JCF3"/>
<evidence type="ECO:0000259" key="5">
    <source>
        <dbReference type="SMART" id="SM00322"/>
    </source>
</evidence>
<dbReference type="RefSeq" id="XP_013408008.1">
    <property type="nucleotide sequence ID" value="XM_013552554.1"/>
</dbReference>
<dbReference type="Proteomes" id="UP000085678">
    <property type="component" value="Unplaced"/>
</dbReference>
<dbReference type="OrthoDB" id="6777263at2759"/>
<dbReference type="PROSITE" id="PS50084">
    <property type="entry name" value="KH_TYPE_1"/>
    <property type="match status" value="1"/>
</dbReference>
<sequence length="389" mass="42193">MGTENQILNSHGVPVNLDAKDRNTVEYLAQLLKDKKQIQAFPNVFIHAERLLDEEISKVRVGLFHLNGSNEPLSLPDPQGPLLQLSEKVFVPVKEHPEFNFVGRILGPQGHTIKELEKSTGCRIMVRGRGSMRDKKKEEQYRGKPNWEHLNEELHVLINVEDTKTRAEMKLQRAVEEVRKLLVPAPEGEDDLKKRQLMELALINGTYRDTTKPPGQQPSPPTSSHAHTRTFDPATGLMLTPNLRAQGPAGAPLFLSPRGLPGAGSMQTQIAGQMASQLANHQLASAQLANAQAAQAVAANAAHQHTVLGSPPPLVPPISAPELSMSPGAGLIYTSTPYDHYAMTLGGPSTALFEYPGTGQPGGVGAVPKMRTHSVSRAATHPYARVSLS</sequence>
<dbReference type="InterPro" id="IPR045071">
    <property type="entry name" value="BBP-like"/>
</dbReference>
<dbReference type="CDD" id="cd22383">
    <property type="entry name" value="KH-I_Hqk_like"/>
    <property type="match status" value="1"/>
</dbReference>
<dbReference type="GO" id="GO:0003727">
    <property type="term" value="F:single-stranded RNA binding"/>
    <property type="evidence" value="ECO:0007669"/>
    <property type="project" value="UniProtKB-ARBA"/>
</dbReference>
<dbReference type="Pfam" id="PF16544">
    <property type="entry name" value="STAR_dimer"/>
    <property type="match status" value="1"/>
</dbReference>
<evidence type="ECO:0000256" key="2">
    <source>
        <dbReference type="ARBA" id="ARBA00022884"/>
    </source>
</evidence>
<keyword evidence="6" id="KW-1185">Reference proteome</keyword>
<dbReference type="GO" id="GO:0043186">
    <property type="term" value="C:P granule"/>
    <property type="evidence" value="ECO:0007669"/>
    <property type="project" value="UniProtKB-ARBA"/>
</dbReference>
<dbReference type="Gene3D" id="3.30.1370.10">
    <property type="entry name" value="K Homology domain, type 1"/>
    <property type="match status" value="1"/>
</dbReference>